<keyword evidence="5" id="KW-0395">Inflammatory response</keyword>
<organism evidence="7 8">
    <name type="scientific">Ridgeia piscesae</name>
    <name type="common">Tubeworm</name>
    <dbReference type="NCBI Taxonomy" id="27915"/>
    <lineage>
        <taxon>Eukaryota</taxon>
        <taxon>Metazoa</taxon>
        <taxon>Spiralia</taxon>
        <taxon>Lophotrochozoa</taxon>
        <taxon>Annelida</taxon>
        <taxon>Polychaeta</taxon>
        <taxon>Sedentaria</taxon>
        <taxon>Canalipalpata</taxon>
        <taxon>Sabellida</taxon>
        <taxon>Siboglinidae</taxon>
        <taxon>Ridgeia</taxon>
    </lineage>
</organism>
<evidence type="ECO:0000256" key="4">
    <source>
        <dbReference type="ARBA" id="ARBA00022843"/>
    </source>
</evidence>
<dbReference type="GO" id="GO:0005737">
    <property type="term" value="C:cytoplasm"/>
    <property type="evidence" value="ECO:0007669"/>
    <property type="project" value="UniProtKB-SubCell"/>
</dbReference>
<dbReference type="EMBL" id="JAODUO010001105">
    <property type="protein sequence ID" value="KAK2171072.1"/>
    <property type="molecule type" value="Genomic_DNA"/>
</dbReference>
<dbReference type="Proteomes" id="UP001209878">
    <property type="component" value="Unassembled WGS sequence"/>
</dbReference>
<evidence type="ECO:0000256" key="1">
    <source>
        <dbReference type="ARBA" id="ARBA00004496"/>
    </source>
</evidence>
<comment type="subcellular location">
    <subcellularLocation>
        <location evidence="1">Cytoplasm</location>
    </subcellularLocation>
</comment>
<evidence type="ECO:0000259" key="6">
    <source>
        <dbReference type="Pfam" id="PF17776"/>
    </source>
</evidence>
<sequence>MGEPSVQVTFPQKDIDELKLKEDATKCGLLSVTKEKSTVRRTHCCTYSFNHLTIQEFFAAVALVSNPQEAGRMINNAAGGQLDLVCMFLCGLLDDPRSKEFLDSLGCQVEMTAERVLQLVIEREKRRARDHTQITLLLLLMIHESRNPNLWSTAAGYVMEDEDGKTLDLSRQHISPVELQALTFIFELNDFTSLK</sequence>
<dbReference type="AlphaFoldDB" id="A0AAD9KGY7"/>
<dbReference type="InterPro" id="IPR041267">
    <property type="entry name" value="NLRP_HD2"/>
</dbReference>
<keyword evidence="2" id="KW-0963">Cytoplasm</keyword>
<evidence type="ECO:0000313" key="7">
    <source>
        <dbReference type="EMBL" id="KAK2171072.1"/>
    </source>
</evidence>
<comment type="caution">
    <text evidence="7">The sequence shown here is derived from an EMBL/GenBank/DDBJ whole genome shotgun (WGS) entry which is preliminary data.</text>
</comment>
<reference evidence="7" key="1">
    <citation type="journal article" date="2023" name="Mol. Biol. Evol.">
        <title>Third-Generation Sequencing Reveals the Adaptive Role of the Epigenome in Three Deep-Sea Polychaetes.</title>
        <authorList>
            <person name="Perez M."/>
            <person name="Aroh O."/>
            <person name="Sun Y."/>
            <person name="Lan Y."/>
            <person name="Juniper S.K."/>
            <person name="Young C.R."/>
            <person name="Angers B."/>
            <person name="Qian P.Y."/>
        </authorList>
    </citation>
    <scope>NUCLEOTIDE SEQUENCE</scope>
    <source>
        <strain evidence="7">R07B-5</strain>
    </source>
</reference>
<name>A0AAD9KGY7_RIDPI</name>
<keyword evidence="3" id="KW-0677">Repeat</keyword>
<keyword evidence="8" id="KW-1185">Reference proteome</keyword>
<dbReference type="PANTHER" id="PTHR45690:SF19">
    <property type="entry name" value="NACHT, LRR AND PYD DOMAINS-CONTAINING PROTEIN 3"/>
    <property type="match status" value="1"/>
</dbReference>
<evidence type="ECO:0000256" key="3">
    <source>
        <dbReference type="ARBA" id="ARBA00022737"/>
    </source>
</evidence>
<protein>
    <recommendedName>
        <fullName evidence="6">NACHT LRR and PYD domain-containing protein</fullName>
    </recommendedName>
</protein>
<evidence type="ECO:0000313" key="8">
    <source>
        <dbReference type="Proteomes" id="UP001209878"/>
    </source>
</evidence>
<dbReference type="Pfam" id="PF17776">
    <property type="entry name" value="NLRC4_HD2"/>
    <property type="match status" value="1"/>
</dbReference>
<evidence type="ECO:0000256" key="2">
    <source>
        <dbReference type="ARBA" id="ARBA00022490"/>
    </source>
</evidence>
<dbReference type="PANTHER" id="PTHR45690">
    <property type="entry name" value="NACHT, LRR AND PYD DOMAINS-CONTAINING PROTEIN 12"/>
    <property type="match status" value="1"/>
</dbReference>
<accession>A0AAD9KGY7</accession>
<evidence type="ECO:0000256" key="5">
    <source>
        <dbReference type="ARBA" id="ARBA00023198"/>
    </source>
</evidence>
<gene>
    <name evidence="7" type="ORF">NP493_1105g00009</name>
</gene>
<proteinExistence type="predicted"/>
<feature type="domain" description="NACHT LRR and PYD" evidence="6">
    <location>
        <begin position="51"/>
        <end position="150"/>
    </location>
</feature>
<dbReference type="InterPro" id="IPR050637">
    <property type="entry name" value="NLRP_innate_immun_reg"/>
</dbReference>
<keyword evidence="4" id="KW-0832">Ubl conjugation</keyword>